<dbReference type="PRINTS" id="PR00195">
    <property type="entry name" value="DYNAMIN"/>
</dbReference>
<dbReference type="CDD" id="cd08771">
    <property type="entry name" value="DLP_1"/>
    <property type="match status" value="1"/>
</dbReference>
<evidence type="ECO:0000256" key="4">
    <source>
        <dbReference type="SAM" id="MobiDB-lite"/>
    </source>
</evidence>
<evidence type="ECO:0000313" key="7">
    <source>
        <dbReference type="Proteomes" id="UP001301769"/>
    </source>
</evidence>
<keyword evidence="7" id="KW-1185">Reference proteome</keyword>
<reference evidence="6" key="1">
    <citation type="journal article" date="2023" name="Mol. Phylogenet. Evol.">
        <title>Genome-scale phylogeny and comparative genomics of the fungal order Sordariales.</title>
        <authorList>
            <person name="Hensen N."/>
            <person name="Bonometti L."/>
            <person name="Westerberg I."/>
            <person name="Brannstrom I.O."/>
            <person name="Guillou S."/>
            <person name="Cros-Aarteil S."/>
            <person name="Calhoun S."/>
            <person name="Haridas S."/>
            <person name="Kuo A."/>
            <person name="Mondo S."/>
            <person name="Pangilinan J."/>
            <person name="Riley R."/>
            <person name="LaButti K."/>
            <person name="Andreopoulos B."/>
            <person name="Lipzen A."/>
            <person name="Chen C."/>
            <person name="Yan M."/>
            <person name="Daum C."/>
            <person name="Ng V."/>
            <person name="Clum A."/>
            <person name="Steindorff A."/>
            <person name="Ohm R.A."/>
            <person name="Martin F."/>
            <person name="Silar P."/>
            <person name="Natvig D.O."/>
            <person name="Lalanne C."/>
            <person name="Gautier V."/>
            <person name="Ament-Velasquez S.L."/>
            <person name="Kruys A."/>
            <person name="Hutchinson M.I."/>
            <person name="Powell A.J."/>
            <person name="Barry K."/>
            <person name="Miller A.N."/>
            <person name="Grigoriev I.V."/>
            <person name="Debuchy R."/>
            <person name="Gladieux P."/>
            <person name="Hiltunen Thoren M."/>
            <person name="Johannesson H."/>
        </authorList>
    </citation>
    <scope>NUCLEOTIDE SEQUENCE</scope>
    <source>
        <strain evidence="6">PSN293</strain>
    </source>
</reference>
<dbReference type="Gene3D" id="3.40.50.300">
    <property type="entry name" value="P-loop containing nucleotide triphosphate hydrolases"/>
    <property type="match status" value="1"/>
</dbReference>
<feature type="region of interest" description="Disordered" evidence="4">
    <location>
        <begin position="587"/>
        <end position="640"/>
    </location>
</feature>
<dbReference type="SUPFAM" id="SSF52540">
    <property type="entry name" value="P-loop containing nucleoside triphosphate hydrolases"/>
    <property type="match status" value="1"/>
</dbReference>
<dbReference type="SMART" id="SM00053">
    <property type="entry name" value="DYNc"/>
    <property type="match status" value="1"/>
</dbReference>
<feature type="coiled-coil region" evidence="3">
    <location>
        <begin position="906"/>
        <end position="933"/>
    </location>
</feature>
<dbReference type="Gene3D" id="1.20.120.1240">
    <property type="entry name" value="Dynamin, middle domain"/>
    <property type="match status" value="1"/>
</dbReference>
<dbReference type="InterPro" id="IPR000375">
    <property type="entry name" value="Dynamin_stalk"/>
</dbReference>
<evidence type="ECO:0000256" key="1">
    <source>
        <dbReference type="ARBA" id="ARBA00022741"/>
    </source>
</evidence>
<dbReference type="PANTHER" id="PTHR11566:SF131">
    <property type="entry name" value="GTPASE, PUTATIVE (AFU_ORTHOLOGUE AFUA_6G07630)-RELATED"/>
    <property type="match status" value="1"/>
</dbReference>
<feature type="region of interest" description="Disordered" evidence="4">
    <location>
        <begin position="935"/>
        <end position="988"/>
    </location>
</feature>
<dbReference type="GO" id="GO:0005737">
    <property type="term" value="C:cytoplasm"/>
    <property type="evidence" value="ECO:0007669"/>
    <property type="project" value="TreeGrafter"/>
</dbReference>
<dbReference type="PANTHER" id="PTHR11566">
    <property type="entry name" value="DYNAMIN"/>
    <property type="match status" value="1"/>
</dbReference>
<evidence type="ECO:0000256" key="2">
    <source>
        <dbReference type="ARBA" id="ARBA00023134"/>
    </source>
</evidence>
<evidence type="ECO:0000256" key="3">
    <source>
        <dbReference type="SAM" id="Coils"/>
    </source>
</evidence>
<keyword evidence="3" id="KW-0175">Coiled coil</keyword>
<dbReference type="InterPro" id="IPR027417">
    <property type="entry name" value="P-loop_NTPase"/>
</dbReference>
<dbReference type="EMBL" id="MU858098">
    <property type="protein sequence ID" value="KAK4214154.1"/>
    <property type="molecule type" value="Genomic_DNA"/>
</dbReference>
<dbReference type="Pfam" id="PF01031">
    <property type="entry name" value="Dynamin_M"/>
    <property type="match status" value="1"/>
</dbReference>
<organism evidence="6 7">
    <name type="scientific">Rhypophila decipiens</name>
    <dbReference type="NCBI Taxonomy" id="261697"/>
    <lineage>
        <taxon>Eukaryota</taxon>
        <taxon>Fungi</taxon>
        <taxon>Dikarya</taxon>
        <taxon>Ascomycota</taxon>
        <taxon>Pezizomycotina</taxon>
        <taxon>Sordariomycetes</taxon>
        <taxon>Sordariomycetidae</taxon>
        <taxon>Sordariales</taxon>
        <taxon>Naviculisporaceae</taxon>
        <taxon>Rhypophila</taxon>
    </lineage>
</organism>
<evidence type="ECO:0000259" key="5">
    <source>
        <dbReference type="PROSITE" id="PS51388"/>
    </source>
</evidence>
<dbReference type="InterPro" id="IPR045063">
    <property type="entry name" value="Dynamin_N"/>
</dbReference>
<feature type="region of interest" description="Disordered" evidence="4">
    <location>
        <begin position="1"/>
        <end position="50"/>
    </location>
</feature>
<dbReference type="GO" id="GO:0031623">
    <property type="term" value="P:receptor internalization"/>
    <property type="evidence" value="ECO:0007669"/>
    <property type="project" value="TreeGrafter"/>
</dbReference>
<proteinExistence type="predicted"/>
<dbReference type="GO" id="GO:0003924">
    <property type="term" value="F:GTPase activity"/>
    <property type="evidence" value="ECO:0007669"/>
    <property type="project" value="InterPro"/>
</dbReference>
<name>A0AAN6Y813_9PEZI</name>
<feature type="domain" description="GED" evidence="5">
    <location>
        <begin position="838"/>
        <end position="935"/>
    </location>
</feature>
<sequence>MVRPHRGSTRGLRAQREDVMAIPTPDRTDIGSDVMTEGRAARSGAPSVDTRAAVPATISEEVEHVEDNDHHSDIQVLPTRSVEIKQLDEDEPDVMLMQCIKREPENDASTLASIQGSFIGPNMALKEFGQELKEGIDALAEIQSRGISHVANLPELVLVGDQSSGKSSLMSAIAGLSLPRSSGTCTRCPLHIRISRSPEWSCRVFLKEDYEFRPPIPGHPITIDDVTSSNKFPPWKPLPAQRRARHEFKTVRDRFDAEVLETILKCAQVAILNPSTATEWFVPKLEGEAPRSTRQQHLERVMEKAESSEAQFSPNTIDLEVKGPDLADLSFYDLPGVFITARRPEDRFLERVVKNLTCDYISRPNAIILWAVPMNQDAENSFAFKIIRDLKAVDRCVGVMTKADLLSQDPAANKNWIAMLEEGAHRTGLGYFVTSRQEGELEDQNKREEAFFNRTPGFDTNMNGTWPIAFDKFKERCGVDKLKAFLSLKLYEEFCKVIPEVKLKVNNRLHELIQQLEKYPAAPANAEMEIMRSLSQFSTRVKARFQDQQFMSLWDLEAAENFKKGILGLKPRFNVIEPNPSKRVVIDLVDSPPPASRKRPGQGTNNPVTPSKRPRGDPSSTAVKAEELTPGPGTPYSFPRSGSAIPFHLTPMIPGPPRSKDLKAVRSLIRRHAVPGRPHLVSNNVYEPLFTESARLWMYHLDVYIGKTFNLIEVEIMRILEASFPTLKSRAVYKESVEHMKEFITSHRDDLRTQLFMLYNLESKALFTKDEDTLQRNMASERKILERHRYHCRMAARNGVELGPIPKLEEMSDEDIAKEAAKMTKDSAMLGPDPYDQEVAVAAYVRGYYLTAANRFIDLVCIHFMSGLLPEMATMIEHHLDEKLGLGPRGATPDVLERLVSEGDDIARKRRDLRAEKERLDQALEIITDLQEHRRGTPRAINGQSEAPIGNGLTHLVSGANPDAPPRVDVRSPSHRSMAGSVTQYGDL</sequence>
<dbReference type="GO" id="GO:0005525">
    <property type="term" value="F:GTP binding"/>
    <property type="evidence" value="ECO:0007669"/>
    <property type="project" value="InterPro"/>
</dbReference>
<reference evidence="6" key="2">
    <citation type="submission" date="2023-05" db="EMBL/GenBank/DDBJ databases">
        <authorList>
            <consortium name="Lawrence Berkeley National Laboratory"/>
            <person name="Steindorff A."/>
            <person name="Hensen N."/>
            <person name="Bonometti L."/>
            <person name="Westerberg I."/>
            <person name="Brannstrom I.O."/>
            <person name="Guillou S."/>
            <person name="Cros-Aarteil S."/>
            <person name="Calhoun S."/>
            <person name="Haridas S."/>
            <person name="Kuo A."/>
            <person name="Mondo S."/>
            <person name="Pangilinan J."/>
            <person name="Riley R."/>
            <person name="Labutti K."/>
            <person name="Andreopoulos B."/>
            <person name="Lipzen A."/>
            <person name="Chen C."/>
            <person name="Yanf M."/>
            <person name="Daum C."/>
            <person name="Ng V."/>
            <person name="Clum A."/>
            <person name="Ohm R."/>
            <person name="Martin F."/>
            <person name="Silar P."/>
            <person name="Natvig D."/>
            <person name="Lalanne C."/>
            <person name="Gautier V."/>
            <person name="Ament-Velasquez S.L."/>
            <person name="Kruys A."/>
            <person name="Hutchinson M.I."/>
            <person name="Powell A.J."/>
            <person name="Barry K."/>
            <person name="Miller A.N."/>
            <person name="Grigoriev I.V."/>
            <person name="Debuchy R."/>
            <person name="Gladieux P."/>
            <person name="Thoren M.H."/>
            <person name="Johannesson H."/>
        </authorList>
    </citation>
    <scope>NUCLEOTIDE SEQUENCE</scope>
    <source>
        <strain evidence="6">PSN293</strain>
    </source>
</reference>
<dbReference type="InterPro" id="IPR020850">
    <property type="entry name" value="GED_dom"/>
</dbReference>
<dbReference type="GO" id="GO:0005874">
    <property type="term" value="C:microtubule"/>
    <property type="evidence" value="ECO:0007669"/>
    <property type="project" value="TreeGrafter"/>
</dbReference>
<dbReference type="Proteomes" id="UP001301769">
    <property type="component" value="Unassembled WGS sequence"/>
</dbReference>
<comment type="caution">
    <text evidence="6">The sequence shown here is derived from an EMBL/GenBank/DDBJ whole genome shotgun (WGS) entry which is preliminary data.</text>
</comment>
<keyword evidence="1" id="KW-0547">Nucleotide-binding</keyword>
<protein>
    <submittedName>
        <fullName evidence="6">P-loop containing nucleoside triphosphate hydrolase protein</fullName>
    </submittedName>
</protein>
<dbReference type="AlphaFoldDB" id="A0AAN6Y813"/>
<dbReference type="GO" id="GO:0005886">
    <property type="term" value="C:plasma membrane"/>
    <property type="evidence" value="ECO:0007669"/>
    <property type="project" value="TreeGrafter"/>
</dbReference>
<accession>A0AAN6Y813</accession>
<keyword evidence="6" id="KW-0378">Hydrolase</keyword>
<dbReference type="InterPro" id="IPR022812">
    <property type="entry name" value="Dynamin"/>
</dbReference>
<dbReference type="GO" id="GO:0008017">
    <property type="term" value="F:microtubule binding"/>
    <property type="evidence" value="ECO:0007669"/>
    <property type="project" value="TreeGrafter"/>
</dbReference>
<evidence type="ECO:0000313" key="6">
    <source>
        <dbReference type="EMBL" id="KAK4214154.1"/>
    </source>
</evidence>
<dbReference type="InterPro" id="IPR001401">
    <property type="entry name" value="Dynamin_GTPase"/>
</dbReference>
<gene>
    <name evidence="6" type="ORF">QBC37DRAFT_159297</name>
</gene>
<keyword evidence="2" id="KW-0342">GTP-binding</keyword>
<dbReference type="PROSITE" id="PS51388">
    <property type="entry name" value="GED"/>
    <property type="match status" value="1"/>
</dbReference>
<dbReference type="Pfam" id="PF00350">
    <property type="entry name" value="Dynamin_N"/>
    <property type="match status" value="2"/>
</dbReference>